<evidence type="ECO:0000256" key="1">
    <source>
        <dbReference type="SAM" id="Phobius"/>
    </source>
</evidence>
<dbReference type="InterPro" id="IPR021431">
    <property type="entry name" value="DUF3080"/>
</dbReference>
<sequence>MTDHKLTFIRSITRWRLPLLVALLLVGVISVLAPVLLRQWSDLAWMMEYQQRLQRVLEQPLPVVEVAQPPSWPGSRALLLPLADAGTINLIELLGIRECELAEALGRHNSSLGKVAGSSEQWRQAAEFIRLAPACIHQLQASDPALAGRLQQALEIKQQQRLQYWWNAWIAGPEWQAAASLAVPVISREEARRGHLAVTLATLDQALGQQQQWLQGQWHDDGSLNDQLQALREGESIGRWLVTQAALIRSLVQINRLLAEQGEQVCPRGQKTPQGEILHNVLLKFYVAQLQPYLSANDRFGSVLLERLQQVWPGPGQPPQAWSDWLAGLQQARQQMLAASREHVQRMSAILGRCQLVPAASD</sequence>
<dbReference type="RefSeq" id="WP_283173984.1">
    <property type="nucleotide sequence ID" value="NZ_JAPNOA010000028.1"/>
</dbReference>
<name>A0A9X3EN80_9GAMM</name>
<organism evidence="2 3">
    <name type="scientific">Parathalassolituus penaei</name>
    <dbReference type="NCBI Taxonomy" id="2997323"/>
    <lineage>
        <taxon>Bacteria</taxon>
        <taxon>Pseudomonadati</taxon>
        <taxon>Pseudomonadota</taxon>
        <taxon>Gammaproteobacteria</taxon>
        <taxon>Oceanospirillales</taxon>
        <taxon>Oceanospirillaceae</taxon>
        <taxon>Parathalassolituus</taxon>
    </lineage>
</organism>
<dbReference type="Proteomes" id="UP001150830">
    <property type="component" value="Unassembled WGS sequence"/>
</dbReference>
<keyword evidence="1" id="KW-0472">Membrane</keyword>
<keyword evidence="3" id="KW-1185">Reference proteome</keyword>
<dbReference type="Pfam" id="PF11279">
    <property type="entry name" value="DUF3080"/>
    <property type="match status" value="1"/>
</dbReference>
<keyword evidence="1" id="KW-0812">Transmembrane</keyword>
<feature type="transmembrane region" description="Helical" evidence="1">
    <location>
        <begin position="15"/>
        <end position="37"/>
    </location>
</feature>
<dbReference type="EMBL" id="JAPNOA010000028">
    <property type="protein sequence ID" value="MCY0965773.1"/>
    <property type="molecule type" value="Genomic_DNA"/>
</dbReference>
<protein>
    <submittedName>
        <fullName evidence="2">DUF3080 family protein</fullName>
    </submittedName>
</protein>
<accession>A0A9X3EN80</accession>
<evidence type="ECO:0000313" key="3">
    <source>
        <dbReference type="Proteomes" id="UP001150830"/>
    </source>
</evidence>
<evidence type="ECO:0000313" key="2">
    <source>
        <dbReference type="EMBL" id="MCY0965773.1"/>
    </source>
</evidence>
<reference evidence="2" key="1">
    <citation type="submission" date="2022-11" db="EMBL/GenBank/DDBJ databases">
        <title>Parathalassolutuus dongxingensis gen. nov., sp. nov., a novel member of family Oceanospirillaceae isolated from a coastal shrimp pond in Guangxi, China.</title>
        <authorList>
            <person name="Chen H."/>
        </authorList>
    </citation>
    <scope>NUCLEOTIDE SEQUENCE</scope>
    <source>
        <strain evidence="2">G-43</strain>
    </source>
</reference>
<keyword evidence="1" id="KW-1133">Transmembrane helix</keyword>
<proteinExistence type="predicted"/>
<gene>
    <name evidence="2" type="ORF">OUO13_11280</name>
</gene>
<comment type="caution">
    <text evidence="2">The sequence shown here is derived from an EMBL/GenBank/DDBJ whole genome shotgun (WGS) entry which is preliminary data.</text>
</comment>
<dbReference type="AlphaFoldDB" id="A0A9X3EN80"/>